<dbReference type="AlphaFoldDB" id="A0A1X1D8Q7"/>
<gene>
    <name evidence="2" type="ORF">HA48_11705</name>
</gene>
<evidence type="ECO:0000313" key="3">
    <source>
        <dbReference type="Proteomes" id="UP000193104"/>
    </source>
</evidence>
<dbReference type="RefSeq" id="WP_128601497.1">
    <property type="nucleotide sequence ID" value="NZ_MLFS01000029.1"/>
</dbReference>
<dbReference type="Proteomes" id="UP000193104">
    <property type="component" value="Unassembled WGS sequence"/>
</dbReference>
<proteinExistence type="predicted"/>
<keyword evidence="3" id="KW-1185">Reference proteome</keyword>
<dbReference type="OrthoDB" id="6463131at2"/>
<evidence type="ECO:0000256" key="1">
    <source>
        <dbReference type="SAM" id="Phobius"/>
    </source>
</evidence>
<evidence type="ECO:0000313" key="2">
    <source>
        <dbReference type="EMBL" id="ORM73036.1"/>
    </source>
</evidence>
<dbReference type="EMBL" id="MLFS01000029">
    <property type="protein sequence ID" value="ORM73036.1"/>
    <property type="molecule type" value="Genomic_DNA"/>
</dbReference>
<keyword evidence="1" id="KW-0472">Membrane</keyword>
<keyword evidence="1" id="KW-0812">Transmembrane</keyword>
<organism evidence="2 3">
    <name type="scientific">Pantoea wallisii</name>
    <dbReference type="NCBI Taxonomy" id="1076551"/>
    <lineage>
        <taxon>Bacteria</taxon>
        <taxon>Pseudomonadati</taxon>
        <taxon>Pseudomonadota</taxon>
        <taxon>Gammaproteobacteria</taxon>
        <taxon>Enterobacterales</taxon>
        <taxon>Erwiniaceae</taxon>
        <taxon>Pantoea</taxon>
    </lineage>
</organism>
<sequence>MLKGNNSGKKLTLLVVILVIVVLFVFIIRIFLIDSAKYTRSNWAYYALLTPEVIKKSPLISDNYSIHYDAQDGNKPEANVITFYNVNDAKQLREYLLSSNYKLEGMTEFGEEWRPQGRTGYVVYLNVYHAPDEVVMAVMGVD</sequence>
<feature type="transmembrane region" description="Helical" evidence="1">
    <location>
        <begin position="12"/>
        <end position="32"/>
    </location>
</feature>
<accession>A0A1X1D8Q7</accession>
<protein>
    <submittedName>
        <fullName evidence="2">Uncharacterized protein</fullName>
    </submittedName>
</protein>
<keyword evidence="1" id="KW-1133">Transmembrane helix</keyword>
<reference evidence="2 3" key="1">
    <citation type="journal article" date="2017" name="Antonie Van Leeuwenhoek">
        <title>Phylogenomic resolution of the bacterial genus Pantoea and its relationship with Erwinia and Tatumella.</title>
        <authorList>
            <person name="Palmer M."/>
            <person name="Steenkamp E.T."/>
            <person name="Coetzee M.P."/>
            <person name="Chan W.Y."/>
            <person name="van Zyl E."/>
            <person name="De Maayer P."/>
            <person name="Coutinho T.A."/>
            <person name="Blom J."/>
            <person name="Smits T.H."/>
            <person name="Duffy B."/>
            <person name="Venter S.N."/>
        </authorList>
    </citation>
    <scope>NUCLEOTIDE SEQUENCE [LARGE SCALE GENOMIC DNA]</scope>
    <source>
        <strain evidence="2 3">LMG 26277</strain>
    </source>
</reference>
<comment type="caution">
    <text evidence="2">The sequence shown here is derived from an EMBL/GenBank/DDBJ whole genome shotgun (WGS) entry which is preliminary data.</text>
</comment>
<name>A0A1X1D8Q7_9GAMM</name>